<comment type="subcellular location">
    <subcellularLocation>
        <location evidence="1">Membrane</location>
        <topology evidence="1">Multi-pass membrane protein</topology>
    </subcellularLocation>
</comment>
<feature type="transmembrane region" description="Helical" evidence="9">
    <location>
        <begin position="277"/>
        <end position="300"/>
    </location>
</feature>
<dbReference type="GO" id="GO:0016020">
    <property type="term" value="C:membrane"/>
    <property type="evidence" value="ECO:0007669"/>
    <property type="project" value="UniProtKB-SubCell"/>
</dbReference>
<evidence type="ECO:0000256" key="2">
    <source>
        <dbReference type="ARBA" id="ARBA00022692"/>
    </source>
</evidence>
<evidence type="ECO:0000256" key="7">
    <source>
        <dbReference type="ARBA" id="ARBA00023224"/>
    </source>
</evidence>
<gene>
    <name evidence="11" type="ORF">ACJMK2_009436</name>
</gene>
<dbReference type="EMBL" id="JBJQND010000012">
    <property type="protein sequence ID" value="KAL3859207.1"/>
    <property type="molecule type" value="Genomic_DNA"/>
</dbReference>
<dbReference type="GO" id="GO:0004930">
    <property type="term" value="F:G protein-coupled receptor activity"/>
    <property type="evidence" value="ECO:0007669"/>
    <property type="project" value="UniProtKB-KW"/>
</dbReference>
<dbReference type="AlphaFoldDB" id="A0ABD3VF80"/>
<comment type="similarity">
    <text evidence="8">Belongs to the G-protein coupled receptor 1 family.</text>
</comment>
<evidence type="ECO:0000256" key="1">
    <source>
        <dbReference type="ARBA" id="ARBA00004141"/>
    </source>
</evidence>
<protein>
    <recommendedName>
        <fullName evidence="10">G-protein coupled receptors family 1 profile domain-containing protein</fullName>
    </recommendedName>
</protein>
<dbReference type="Gene3D" id="1.20.1070.10">
    <property type="entry name" value="Rhodopsin 7-helix transmembrane proteins"/>
    <property type="match status" value="1"/>
</dbReference>
<feature type="transmembrane region" description="Helical" evidence="9">
    <location>
        <begin position="126"/>
        <end position="146"/>
    </location>
</feature>
<keyword evidence="7 8" id="KW-0807">Transducer</keyword>
<keyword evidence="3 9" id="KW-1133">Transmembrane helix</keyword>
<feature type="transmembrane region" description="Helical" evidence="9">
    <location>
        <begin position="12"/>
        <end position="37"/>
    </location>
</feature>
<evidence type="ECO:0000256" key="3">
    <source>
        <dbReference type="ARBA" id="ARBA00022989"/>
    </source>
</evidence>
<feature type="transmembrane region" description="Helical" evidence="9">
    <location>
        <begin position="89"/>
        <end position="114"/>
    </location>
</feature>
<name>A0ABD3VF80_SINWO</name>
<dbReference type="PRINTS" id="PR00237">
    <property type="entry name" value="GPCRRHODOPSN"/>
</dbReference>
<dbReference type="SUPFAM" id="SSF81321">
    <property type="entry name" value="Family A G protein-coupled receptor-like"/>
    <property type="match status" value="1"/>
</dbReference>
<evidence type="ECO:0000259" key="10">
    <source>
        <dbReference type="PROSITE" id="PS50262"/>
    </source>
</evidence>
<evidence type="ECO:0000256" key="6">
    <source>
        <dbReference type="ARBA" id="ARBA00023170"/>
    </source>
</evidence>
<feature type="transmembrane region" description="Helical" evidence="9">
    <location>
        <begin position="49"/>
        <end position="69"/>
    </location>
</feature>
<feature type="domain" description="G-protein coupled receptors family 1 profile" evidence="10">
    <location>
        <begin position="28"/>
        <end position="297"/>
    </location>
</feature>
<evidence type="ECO:0000256" key="9">
    <source>
        <dbReference type="SAM" id="Phobius"/>
    </source>
</evidence>
<organism evidence="11 12">
    <name type="scientific">Sinanodonta woodiana</name>
    <name type="common">Chinese pond mussel</name>
    <name type="synonym">Anodonta woodiana</name>
    <dbReference type="NCBI Taxonomy" id="1069815"/>
    <lineage>
        <taxon>Eukaryota</taxon>
        <taxon>Metazoa</taxon>
        <taxon>Spiralia</taxon>
        <taxon>Lophotrochozoa</taxon>
        <taxon>Mollusca</taxon>
        <taxon>Bivalvia</taxon>
        <taxon>Autobranchia</taxon>
        <taxon>Heteroconchia</taxon>
        <taxon>Palaeoheterodonta</taxon>
        <taxon>Unionida</taxon>
        <taxon>Unionoidea</taxon>
        <taxon>Unionidae</taxon>
        <taxon>Unioninae</taxon>
        <taxon>Sinanodonta</taxon>
    </lineage>
</organism>
<dbReference type="PROSITE" id="PS50262">
    <property type="entry name" value="G_PROTEIN_RECEP_F1_2"/>
    <property type="match status" value="1"/>
</dbReference>
<evidence type="ECO:0000256" key="8">
    <source>
        <dbReference type="RuleBase" id="RU000688"/>
    </source>
</evidence>
<feature type="transmembrane region" description="Helical" evidence="9">
    <location>
        <begin position="238"/>
        <end position="257"/>
    </location>
</feature>
<dbReference type="Pfam" id="PF00001">
    <property type="entry name" value="7tm_1"/>
    <property type="match status" value="1"/>
</dbReference>
<keyword evidence="2 8" id="KW-0812">Transmembrane</keyword>
<keyword evidence="12" id="KW-1185">Reference proteome</keyword>
<comment type="caution">
    <text evidence="11">The sequence shown here is derived from an EMBL/GenBank/DDBJ whole genome shotgun (WGS) entry which is preliminary data.</text>
</comment>
<dbReference type="Proteomes" id="UP001634394">
    <property type="component" value="Unassembled WGS sequence"/>
</dbReference>
<dbReference type="InterPro" id="IPR000276">
    <property type="entry name" value="GPCR_Rhodpsn"/>
</dbReference>
<dbReference type="InterPro" id="IPR017452">
    <property type="entry name" value="GPCR_Rhodpsn_7TM"/>
</dbReference>
<keyword evidence="4 8" id="KW-0297">G-protein coupled receptor</keyword>
<evidence type="ECO:0000256" key="5">
    <source>
        <dbReference type="ARBA" id="ARBA00023136"/>
    </source>
</evidence>
<evidence type="ECO:0000313" key="12">
    <source>
        <dbReference type="Proteomes" id="UP001634394"/>
    </source>
</evidence>
<evidence type="ECO:0000256" key="4">
    <source>
        <dbReference type="ARBA" id="ARBA00023040"/>
    </source>
</evidence>
<dbReference type="PANTHER" id="PTHR45695">
    <property type="entry name" value="LEUCOKININ RECEPTOR-RELATED"/>
    <property type="match status" value="1"/>
</dbReference>
<sequence>MSLPDEDDASDPAFYAAMLVICVFSVFMNILVLIVVLKDSKHRISIDLYIFNLSLCDILHAGIVLPLHFKIAAESKVEFDGGEVECKLVMFLPLIAVMASISTMVAIAVDRYQVIVKSWRLQVQRALLTIVGIWVFSVFVSSPQLYEYNIYYTSRENRTAFNKECGSHEIVKNFETIYAVCVFVIAYVIPLAILLFGYSCIIIYIWKTSFNLQRQHQVRQVINSIGFSNPLSKKKIRVLKMLITNAVVFILLWTPYFATFAMEEITGEDDTASYGGWLNIVRTTMTTLSTISNPIIYIVFSQDFRRSVAKMICCCKTRNNVVYPTLA</sequence>
<evidence type="ECO:0000313" key="11">
    <source>
        <dbReference type="EMBL" id="KAL3859207.1"/>
    </source>
</evidence>
<proteinExistence type="inferred from homology"/>
<keyword evidence="5 9" id="KW-0472">Membrane</keyword>
<reference evidence="11 12" key="1">
    <citation type="submission" date="2024-11" db="EMBL/GenBank/DDBJ databases">
        <title>Chromosome-level genome assembly of the freshwater bivalve Anodonta woodiana.</title>
        <authorList>
            <person name="Chen X."/>
        </authorList>
    </citation>
    <scope>NUCLEOTIDE SEQUENCE [LARGE SCALE GENOMIC DNA]</scope>
    <source>
        <strain evidence="11">MN2024</strain>
        <tissue evidence="11">Gills</tissue>
    </source>
</reference>
<dbReference type="PROSITE" id="PS00237">
    <property type="entry name" value="G_PROTEIN_RECEP_F1_1"/>
    <property type="match status" value="1"/>
</dbReference>
<feature type="transmembrane region" description="Helical" evidence="9">
    <location>
        <begin position="177"/>
        <end position="206"/>
    </location>
</feature>
<dbReference type="PANTHER" id="PTHR45695:SF22">
    <property type="entry name" value="G-PROTEIN COUPLED RECEPTORS FAMILY 1 PROFILE DOMAIN-CONTAINING PROTEIN"/>
    <property type="match status" value="1"/>
</dbReference>
<accession>A0ABD3VF80</accession>
<keyword evidence="6 8" id="KW-0675">Receptor</keyword>